<dbReference type="ExpressionAtlas" id="G7LGV2">
    <property type="expression patterns" value="differential"/>
</dbReference>
<keyword evidence="4" id="KW-0496">Mitochondrion</keyword>
<organism evidence="9 11">
    <name type="scientific">Medicago truncatula</name>
    <name type="common">Barrel medic</name>
    <name type="synonym">Medicago tribuloides</name>
    <dbReference type="NCBI Taxonomy" id="3880"/>
    <lineage>
        <taxon>Eukaryota</taxon>
        <taxon>Viridiplantae</taxon>
        <taxon>Streptophyta</taxon>
        <taxon>Embryophyta</taxon>
        <taxon>Tracheophyta</taxon>
        <taxon>Spermatophyta</taxon>
        <taxon>Magnoliopsida</taxon>
        <taxon>eudicotyledons</taxon>
        <taxon>Gunneridae</taxon>
        <taxon>Pentapetalae</taxon>
        <taxon>rosids</taxon>
        <taxon>fabids</taxon>
        <taxon>Fabales</taxon>
        <taxon>Fabaceae</taxon>
        <taxon>Papilionoideae</taxon>
        <taxon>50 kb inversion clade</taxon>
        <taxon>NPAAA clade</taxon>
        <taxon>Hologalegina</taxon>
        <taxon>IRL clade</taxon>
        <taxon>Trifolieae</taxon>
        <taxon>Medicago</taxon>
    </lineage>
</organism>
<dbReference type="GO" id="GO:0006465">
    <property type="term" value="P:signal peptide processing"/>
    <property type="evidence" value="ECO:0007669"/>
    <property type="project" value="InterPro"/>
</dbReference>
<evidence type="ECO:0000256" key="1">
    <source>
        <dbReference type="ARBA" id="ARBA00004273"/>
    </source>
</evidence>
<feature type="active site" evidence="7">
    <location>
        <position position="86"/>
    </location>
</feature>
<dbReference type="PANTHER" id="PTHR12383:SF36">
    <property type="entry name" value="MITOCHONDRIAL ATP-INDEPENDENT INNER MEMBRANE PROTEASE SUBUNIT 1B-RELATED"/>
    <property type="match status" value="1"/>
</dbReference>
<feature type="domain" description="Peptidase S26" evidence="8">
    <location>
        <begin position="110"/>
        <end position="148"/>
    </location>
</feature>
<keyword evidence="9" id="KW-0645">Protease</keyword>
<proteinExistence type="inferred from homology"/>
<dbReference type="STRING" id="3880.G7LGV2"/>
<dbReference type="OMA" id="SSFWNVA"/>
<comment type="subcellular location">
    <subcellularLocation>
        <location evidence="1">Mitochondrion inner membrane</location>
    </subcellularLocation>
</comment>
<dbReference type="GO" id="GO:0004252">
    <property type="term" value="F:serine-type endopeptidase activity"/>
    <property type="evidence" value="ECO:0007669"/>
    <property type="project" value="InterPro"/>
</dbReference>
<dbReference type="InterPro" id="IPR000223">
    <property type="entry name" value="Pept_S26A_signal_pept_1"/>
</dbReference>
<reference evidence="9 11" key="2">
    <citation type="journal article" date="2014" name="BMC Genomics">
        <title>An improved genome release (version Mt4.0) for the model legume Medicago truncatula.</title>
        <authorList>
            <person name="Tang H."/>
            <person name="Krishnakumar V."/>
            <person name="Bidwell S."/>
            <person name="Rosen B."/>
            <person name="Chan A."/>
            <person name="Zhou S."/>
            <person name="Gentzbittel L."/>
            <person name="Childs K.L."/>
            <person name="Yandell M."/>
            <person name="Gundlach H."/>
            <person name="Mayer K.F."/>
            <person name="Schwartz D.C."/>
            <person name="Town C.D."/>
        </authorList>
    </citation>
    <scope>GENOME REANNOTATION</scope>
    <source>
        <strain evidence="10 11">cv. Jemalong A17</strain>
    </source>
</reference>
<dbReference type="InterPro" id="IPR052064">
    <property type="entry name" value="Mito_IMP1_subunit"/>
</dbReference>
<dbReference type="eggNOG" id="KOG0171">
    <property type="taxonomic scope" value="Eukaryota"/>
</dbReference>
<evidence type="ECO:0000259" key="8">
    <source>
        <dbReference type="Pfam" id="PF10502"/>
    </source>
</evidence>
<gene>
    <name evidence="10" type="primary">11444107</name>
    <name evidence="9" type="ordered locus">MTR_8g039990</name>
</gene>
<dbReference type="Gene3D" id="2.10.109.10">
    <property type="entry name" value="Umud Fragment, subunit A"/>
    <property type="match status" value="1"/>
</dbReference>
<dbReference type="CDD" id="cd06530">
    <property type="entry name" value="S26_SPase_I"/>
    <property type="match status" value="1"/>
</dbReference>
<keyword evidence="2" id="KW-0999">Mitochondrion inner membrane</keyword>
<dbReference type="GO" id="GO:0042720">
    <property type="term" value="C:mitochondrial inner membrane peptidase complex"/>
    <property type="evidence" value="ECO:0000318"/>
    <property type="project" value="GO_Central"/>
</dbReference>
<evidence type="ECO:0000256" key="2">
    <source>
        <dbReference type="ARBA" id="ARBA00022792"/>
    </source>
</evidence>
<keyword evidence="11" id="KW-1185">Reference proteome</keyword>
<dbReference type="EMBL" id="CM001224">
    <property type="protein sequence ID" value="AET02392.1"/>
    <property type="molecule type" value="Genomic_DNA"/>
</dbReference>
<dbReference type="Pfam" id="PF10502">
    <property type="entry name" value="Peptidase_S26"/>
    <property type="match status" value="2"/>
</dbReference>
<evidence type="ECO:0000256" key="7">
    <source>
        <dbReference type="PIRSR" id="PIRSR600223-1"/>
    </source>
</evidence>
<dbReference type="GO" id="GO:0006627">
    <property type="term" value="P:protein processing involved in protein targeting to mitochondrion"/>
    <property type="evidence" value="ECO:0000318"/>
    <property type="project" value="GO_Central"/>
</dbReference>
<protein>
    <submittedName>
        <fullName evidence="9">Inner membrane protease subunit 1</fullName>
    </submittedName>
</protein>
<dbReference type="PROSITE" id="PS00761">
    <property type="entry name" value="SPASE_I_3"/>
    <property type="match status" value="1"/>
</dbReference>
<dbReference type="OrthoDB" id="308440at2759"/>
<reference evidence="9 11" key="1">
    <citation type="journal article" date="2011" name="Nature">
        <title>The Medicago genome provides insight into the evolution of rhizobial symbioses.</title>
        <authorList>
            <person name="Young N.D."/>
            <person name="Debelle F."/>
            <person name="Oldroyd G.E."/>
            <person name="Geurts R."/>
            <person name="Cannon S.B."/>
            <person name="Udvardi M.K."/>
            <person name="Benedito V.A."/>
            <person name="Mayer K.F."/>
            <person name="Gouzy J."/>
            <person name="Schoof H."/>
            <person name="Van de Peer Y."/>
            <person name="Proost S."/>
            <person name="Cook D.R."/>
            <person name="Meyers B.C."/>
            <person name="Spannagl M."/>
            <person name="Cheung F."/>
            <person name="De Mita S."/>
            <person name="Krishnakumar V."/>
            <person name="Gundlach H."/>
            <person name="Zhou S."/>
            <person name="Mudge J."/>
            <person name="Bharti A.K."/>
            <person name="Murray J.D."/>
            <person name="Naoumkina M.A."/>
            <person name="Rosen B."/>
            <person name="Silverstein K.A."/>
            <person name="Tang H."/>
            <person name="Rombauts S."/>
            <person name="Zhao P.X."/>
            <person name="Zhou P."/>
            <person name="Barbe V."/>
            <person name="Bardou P."/>
            <person name="Bechner M."/>
            <person name="Bellec A."/>
            <person name="Berger A."/>
            <person name="Berges H."/>
            <person name="Bidwell S."/>
            <person name="Bisseling T."/>
            <person name="Choisne N."/>
            <person name="Couloux A."/>
            <person name="Denny R."/>
            <person name="Deshpande S."/>
            <person name="Dai X."/>
            <person name="Doyle J.J."/>
            <person name="Dudez A.M."/>
            <person name="Farmer A.D."/>
            <person name="Fouteau S."/>
            <person name="Franken C."/>
            <person name="Gibelin C."/>
            <person name="Gish J."/>
            <person name="Goldstein S."/>
            <person name="Gonzalez A.J."/>
            <person name="Green P.J."/>
            <person name="Hallab A."/>
            <person name="Hartog M."/>
            <person name="Hua A."/>
            <person name="Humphray S.J."/>
            <person name="Jeong D.H."/>
            <person name="Jing Y."/>
            <person name="Jocker A."/>
            <person name="Kenton S.M."/>
            <person name="Kim D.J."/>
            <person name="Klee K."/>
            <person name="Lai H."/>
            <person name="Lang C."/>
            <person name="Lin S."/>
            <person name="Macmil S.L."/>
            <person name="Magdelenat G."/>
            <person name="Matthews L."/>
            <person name="McCorrison J."/>
            <person name="Monaghan E.L."/>
            <person name="Mun J.H."/>
            <person name="Najar F.Z."/>
            <person name="Nicholson C."/>
            <person name="Noirot C."/>
            <person name="O'Bleness M."/>
            <person name="Paule C.R."/>
            <person name="Poulain J."/>
            <person name="Prion F."/>
            <person name="Qin B."/>
            <person name="Qu C."/>
            <person name="Retzel E.F."/>
            <person name="Riddle C."/>
            <person name="Sallet E."/>
            <person name="Samain S."/>
            <person name="Samson N."/>
            <person name="Sanders I."/>
            <person name="Saurat O."/>
            <person name="Scarpelli C."/>
            <person name="Schiex T."/>
            <person name="Segurens B."/>
            <person name="Severin A.J."/>
            <person name="Sherrier D.J."/>
            <person name="Shi R."/>
            <person name="Sims S."/>
            <person name="Singer S.R."/>
            <person name="Sinharoy S."/>
            <person name="Sterck L."/>
            <person name="Viollet A."/>
            <person name="Wang B.B."/>
            <person name="Wang K."/>
            <person name="Wang M."/>
            <person name="Wang X."/>
            <person name="Warfsmann J."/>
            <person name="Weissenbach J."/>
            <person name="White D.D."/>
            <person name="White J.D."/>
            <person name="Wiley G.B."/>
            <person name="Wincker P."/>
            <person name="Xing Y."/>
            <person name="Yang L."/>
            <person name="Yao Z."/>
            <person name="Ying F."/>
            <person name="Zhai J."/>
            <person name="Zhou L."/>
            <person name="Zuber A."/>
            <person name="Denarie J."/>
            <person name="Dixon R.A."/>
            <person name="May G.D."/>
            <person name="Schwartz D.C."/>
            <person name="Rogers J."/>
            <person name="Quetier F."/>
            <person name="Town C.D."/>
            <person name="Roe B.A."/>
        </authorList>
    </citation>
    <scope>NUCLEOTIDE SEQUENCE [LARGE SCALE GENOMIC DNA]</scope>
    <source>
        <strain evidence="9">A17</strain>
        <strain evidence="10 11">cv. Jemalong A17</strain>
    </source>
</reference>
<reference evidence="10" key="3">
    <citation type="submission" date="2015-04" db="UniProtKB">
        <authorList>
            <consortium name="EnsemblPlants"/>
        </authorList>
    </citation>
    <scope>IDENTIFICATION</scope>
    <source>
        <strain evidence="10">cv. Jemalong A17</strain>
    </source>
</reference>
<evidence type="ECO:0000256" key="6">
    <source>
        <dbReference type="ARBA" id="ARBA00038445"/>
    </source>
</evidence>
<accession>G7LGV2</accession>
<dbReference type="InterPro" id="IPR019758">
    <property type="entry name" value="Pept_S26A_signal_pept_1_CS"/>
</dbReference>
<dbReference type="EnsemblPlants" id="AET02392">
    <property type="protein sequence ID" value="AET02392"/>
    <property type="gene ID" value="MTR_8g039990"/>
</dbReference>
<dbReference type="PRINTS" id="PR00727">
    <property type="entry name" value="LEADERPTASE"/>
</dbReference>
<dbReference type="PANTHER" id="PTHR12383">
    <property type="entry name" value="PROTEASE FAMILY S26 MITOCHONDRIAL INNER MEMBRANE PROTEASE-RELATED"/>
    <property type="match status" value="1"/>
</dbReference>
<evidence type="ECO:0000313" key="10">
    <source>
        <dbReference type="EnsemblPlants" id="AET02392"/>
    </source>
</evidence>
<name>G7LGV2_MEDTR</name>
<evidence type="ECO:0000256" key="5">
    <source>
        <dbReference type="ARBA" id="ARBA00023136"/>
    </source>
</evidence>
<comment type="similarity">
    <text evidence="6">Belongs to the peptidase S26 family. IMP1 subfamily.</text>
</comment>
<keyword evidence="5" id="KW-0472">Membrane</keyword>
<dbReference type="Proteomes" id="UP000002051">
    <property type="component" value="Chromosome 8"/>
</dbReference>
<keyword evidence="3" id="KW-0378">Hydrolase</keyword>
<evidence type="ECO:0000313" key="9">
    <source>
        <dbReference type="EMBL" id="AET02392.1"/>
    </source>
</evidence>
<evidence type="ECO:0000256" key="4">
    <source>
        <dbReference type="ARBA" id="ARBA00023128"/>
    </source>
</evidence>
<evidence type="ECO:0000256" key="3">
    <source>
        <dbReference type="ARBA" id="ARBA00022801"/>
    </source>
</evidence>
<dbReference type="InterPro" id="IPR036286">
    <property type="entry name" value="LexA/Signal_pep-like_sf"/>
</dbReference>
<dbReference type="SUPFAM" id="SSF51306">
    <property type="entry name" value="LexA/Signal peptidase"/>
    <property type="match status" value="1"/>
</dbReference>
<feature type="domain" description="Peptidase S26" evidence="8">
    <location>
        <begin position="16"/>
        <end position="101"/>
    </location>
</feature>
<dbReference type="AlphaFoldDB" id="G7LGV2"/>
<evidence type="ECO:0000313" key="11">
    <source>
        <dbReference type="Proteomes" id="UP000002051"/>
    </source>
</evidence>
<sequence length="201" mass="22732">MVPFSSIIKEVWKDVFFVVKAYCVLHVTENYLITLVKTEGASMLPTIDSTPSMFLAERISPRFGKVAHGDIVRLRSPQNPRESYGKRVIGLEGDSITYIADRGNGYKHETVVVPKGHVWVEGDNKFSSYDSRSFGPVPYGLIESKIFWRVSLYGRVKILDRSGINDLKPSIIKTYHKLDTEAEIICNALIFLYRCVGQVLV</sequence>
<feature type="active site" evidence="7">
    <location>
        <position position="42"/>
    </location>
</feature>
<dbReference type="PaxDb" id="3880-AET02392"/>
<dbReference type="InterPro" id="IPR019533">
    <property type="entry name" value="Peptidase_S26"/>
</dbReference>